<dbReference type="PANTHER" id="PTHR14336">
    <property type="entry name" value="TANDEM PH DOMAIN CONTAINING PROTEIN"/>
    <property type="match status" value="1"/>
</dbReference>
<accession>A0A1V9YHU5</accession>
<sequence length="295" mass="32382">MEGYLLKQGHVVKNWRRRYFRIRERDLVYYDSHRHDAKQCGRINLVGATVELGDALGSLGEGIASAADERRFVFRVTDGASHVPYYMCAEAANGPEASRSNLTAWVQCVQDAIRAAADDGPPTTDSISAVRESNQVTFSAAVSNAKISASDEIYELNCAATVVVPCAQGLEECTCKWTLWRTRAEFAALDGHLRYIFSTEMVAVAFPTVHAAVSFTRLLGASSLPACARAFDLYLQKILALDSVSRFELDGSRLVMEFLEYASHAAQLPQPPEVDDVRSRIAKIGRKILADAIAS</sequence>
<evidence type="ECO:0000313" key="2">
    <source>
        <dbReference type="EMBL" id="OQR85304.1"/>
    </source>
</evidence>
<dbReference type="OrthoDB" id="185175at2759"/>
<dbReference type="PANTHER" id="PTHR14336:SF8">
    <property type="entry name" value="PROTEIN OPY1"/>
    <property type="match status" value="1"/>
</dbReference>
<dbReference type="SMART" id="SM00233">
    <property type="entry name" value="PH"/>
    <property type="match status" value="1"/>
</dbReference>
<evidence type="ECO:0000313" key="3">
    <source>
        <dbReference type="Proteomes" id="UP000243579"/>
    </source>
</evidence>
<dbReference type="EMBL" id="JNBR01001722">
    <property type="protein sequence ID" value="OQR85304.1"/>
    <property type="molecule type" value="Genomic_DNA"/>
</dbReference>
<dbReference type="AlphaFoldDB" id="A0A1V9YHU5"/>
<dbReference type="PROSITE" id="PS50003">
    <property type="entry name" value="PH_DOMAIN"/>
    <property type="match status" value="1"/>
</dbReference>
<comment type="caution">
    <text evidence="2">The sequence shown here is derived from an EMBL/GenBank/DDBJ whole genome shotgun (WGS) entry which is preliminary data.</text>
</comment>
<proteinExistence type="predicted"/>
<gene>
    <name evidence="2" type="ORF">ACHHYP_11971</name>
</gene>
<protein>
    <recommendedName>
        <fullName evidence="1">PH domain-containing protein</fullName>
    </recommendedName>
</protein>
<feature type="domain" description="PH" evidence="1">
    <location>
        <begin position="1"/>
        <end position="114"/>
    </location>
</feature>
<dbReference type="Pfam" id="PF00169">
    <property type="entry name" value="PH"/>
    <property type="match status" value="1"/>
</dbReference>
<dbReference type="SUPFAM" id="SSF50729">
    <property type="entry name" value="PH domain-like"/>
    <property type="match status" value="1"/>
</dbReference>
<keyword evidence="3" id="KW-1185">Reference proteome</keyword>
<reference evidence="2 3" key="1">
    <citation type="journal article" date="2014" name="Genome Biol. Evol.">
        <title>The secreted proteins of Achlya hypogyna and Thraustotheca clavata identify the ancestral oomycete secretome and reveal gene acquisitions by horizontal gene transfer.</title>
        <authorList>
            <person name="Misner I."/>
            <person name="Blouin N."/>
            <person name="Leonard G."/>
            <person name="Richards T.A."/>
            <person name="Lane C.E."/>
        </authorList>
    </citation>
    <scope>NUCLEOTIDE SEQUENCE [LARGE SCALE GENOMIC DNA]</scope>
    <source>
        <strain evidence="2 3">ATCC 48635</strain>
    </source>
</reference>
<dbReference type="Proteomes" id="UP000243579">
    <property type="component" value="Unassembled WGS sequence"/>
</dbReference>
<dbReference type="InterPro" id="IPR011993">
    <property type="entry name" value="PH-like_dom_sf"/>
</dbReference>
<dbReference type="Gene3D" id="2.30.29.30">
    <property type="entry name" value="Pleckstrin-homology domain (PH domain)/Phosphotyrosine-binding domain (PTB)"/>
    <property type="match status" value="1"/>
</dbReference>
<name>A0A1V9YHU5_ACHHY</name>
<dbReference type="InterPro" id="IPR051707">
    <property type="entry name" value="PI-Interact_SigTrans_Reg"/>
</dbReference>
<organism evidence="2 3">
    <name type="scientific">Achlya hypogyna</name>
    <name type="common">Oomycete</name>
    <name type="synonym">Protoachlya hypogyna</name>
    <dbReference type="NCBI Taxonomy" id="1202772"/>
    <lineage>
        <taxon>Eukaryota</taxon>
        <taxon>Sar</taxon>
        <taxon>Stramenopiles</taxon>
        <taxon>Oomycota</taxon>
        <taxon>Saprolegniomycetes</taxon>
        <taxon>Saprolegniales</taxon>
        <taxon>Achlyaceae</taxon>
        <taxon>Achlya</taxon>
    </lineage>
</organism>
<evidence type="ECO:0000259" key="1">
    <source>
        <dbReference type="PROSITE" id="PS50003"/>
    </source>
</evidence>
<dbReference type="InterPro" id="IPR001849">
    <property type="entry name" value="PH_domain"/>
</dbReference>